<dbReference type="EMBL" id="BMLY01000003">
    <property type="protein sequence ID" value="GGP26503.1"/>
    <property type="molecule type" value="Genomic_DNA"/>
</dbReference>
<dbReference type="Pfam" id="PF05114">
    <property type="entry name" value="MbnB_TglH_ChrH"/>
    <property type="match status" value="1"/>
</dbReference>
<accession>A0ABQ2PLL4</accession>
<name>A0ABQ2PLL4_9NEIS</name>
<dbReference type="PANTHER" id="PTHR42194">
    <property type="entry name" value="UPF0276 PROTEIN HI_1600"/>
    <property type="match status" value="1"/>
</dbReference>
<dbReference type="Proteomes" id="UP000621859">
    <property type="component" value="Unassembled WGS sequence"/>
</dbReference>
<dbReference type="Gene3D" id="3.20.20.150">
    <property type="entry name" value="Divalent-metal-dependent TIM barrel enzymes"/>
    <property type="match status" value="1"/>
</dbReference>
<sequence>MNTALTTLPVAAGLGLRSPHIQEVLTTAPNVAWWEVHSENHFGGGAPLAVLLAIRERYPVSLHGVGLGLGSPGPLQAAHLEQLVALVDAIEPASVSEHLAWNRYNGQCFNDLLPVPRLTGALAQLVCNIDQLQTRLKRAILLENVSSYVVFEQEEMTEAELIAELVARTGCGILLDVNNLYVNALNHGVDPLDEIRRLPLHAVGEIHIAGHERFDDVVIDTHGAPVCQDVWQLLDDTLALTGPRPVLLERDTHIPPLHELLEEHAQVHTRLLAASRPNEVAA</sequence>
<dbReference type="InterPro" id="IPR036237">
    <property type="entry name" value="Xyl_isomerase-like_sf"/>
</dbReference>
<dbReference type="PANTHER" id="PTHR42194:SF1">
    <property type="entry name" value="UPF0276 PROTEIN HI_1600"/>
    <property type="match status" value="1"/>
</dbReference>
<gene>
    <name evidence="1" type="ORF">GCM10010971_23220</name>
</gene>
<keyword evidence="2" id="KW-1185">Reference proteome</keyword>
<organism evidence="1 2">
    <name type="scientific">Silvimonas amylolytica</name>
    <dbReference type="NCBI Taxonomy" id="449663"/>
    <lineage>
        <taxon>Bacteria</taxon>
        <taxon>Pseudomonadati</taxon>
        <taxon>Pseudomonadota</taxon>
        <taxon>Betaproteobacteria</taxon>
        <taxon>Neisseriales</taxon>
        <taxon>Chitinibacteraceae</taxon>
        <taxon>Silvimonas</taxon>
    </lineage>
</organism>
<dbReference type="NCBIfam" id="NF003818">
    <property type="entry name" value="PRK05409.1"/>
    <property type="match status" value="1"/>
</dbReference>
<dbReference type="RefSeq" id="WP_188693553.1">
    <property type="nucleotide sequence ID" value="NZ_BMLY01000003.1"/>
</dbReference>
<dbReference type="InterPro" id="IPR007801">
    <property type="entry name" value="MbnB/TglH/ChrH"/>
</dbReference>
<protein>
    <submittedName>
        <fullName evidence="1">UPF0276 protein</fullName>
    </submittedName>
</protein>
<evidence type="ECO:0000313" key="2">
    <source>
        <dbReference type="Proteomes" id="UP000621859"/>
    </source>
</evidence>
<comment type="caution">
    <text evidence="1">The sequence shown here is derived from an EMBL/GenBank/DDBJ whole genome shotgun (WGS) entry which is preliminary data.</text>
</comment>
<evidence type="ECO:0000313" key="1">
    <source>
        <dbReference type="EMBL" id="GGP26503.1"/>
    </source>
</evidence>
<reference evidence="2" key="1">
    <citation type="journal article" date="2019" name="Int. J. Syst. Evol. Microbiol.">
        <title>The Global Catalogue of Microorganisms (GCM) 10K type strain sequencing project: providing services to taxonomists for standard genome sequencing and annotation.</title>
        <authorList>
            <consortium name="The Broad Institute Genomics Platform"/>
            <consortium name="The Broad Institute Genome Sequencing Center for Infectious Disease"/>
            <person name="Wu L."/>
            <person name="Ma J."/>
        </authorList>
    </citation>
    <scope>NUCLEOTIDE SEQUENCE [LARGE SCALE GENOMIC DNA]</scope>
    <source>
        <strain evidence="2">CGMCC 1.8860</strain>
    </source>
</reference>
<proteinExistence type="predicted"/>
<dbReference type="SUPFAM" id="SSF51658">
    <property type="entry name" value="Xylose isomerase-like"/>
    <property type="match status" value="1"/>
</dbReference>